<evidence type="ECO:0000313" key="1">
    <source>
        <dbReference type="EMBL" id="NNF07294.1"/>
    </source>
</evidence>
<comment type="caution">
    <text evidence="1">The sequence shown here is derived from an EMBL/GenBank/DDBJ whole genome shotgun (WGS) entry which is preliminary data.</text>
</comment>
<dbReference type="AlphaFoldDB" id="A0A7Y2H2N5"/>
<evidence type="ECO:0000313" key="2">
    <source>
        <dbReference type="Proteomes" id="UP000547674"/>
    </source>
</evidence>
<sequence>MSLIDTYLSKYDYTATHQTRVNGKPSEVYPEARHLDFNESWKAKVLFKLRRLPFEDLTLDAMVKDGSFAVLEESPPNEFVVGLMGSPRGKPVPITDAEAFLRFNKVDGLKVAWNFLLTPEGQEETRVSTETRILCLGPSMKRKFSIYWFFVRPFSGLLRKEMLGLVRKRVA</sequence>
<organism evidence="1 2">
    <name type="scientific">Eiseniibacteriota bacterium</name>
    <dbReference type="NCBI Taxonomy" id="2212470"/>
    <lineage>
        <taxon>Bacteria</taxon>
        <taxon>Candidatus Eiseniibacteriota</taxon>
    </lineage>
</organism>
<name>A0A7Y2H2N5_UNCEI</name>
<gene>
    <name evidence="1" type="ORF">HKN21_11085</name>
</gene>
<dbReference type="EMBL" id="JABDJR010000444">
    <property type="protein sequence ID" value="NNF07294.1"/>
    <property type="molecule type" value="Genomic_DNA"/>
</dbReference>
<reference evidence="1 2" key="1">
    <citation type="submission" date="2020-03" db="EMBL/GenBank/DDBJ databases">
        <title>Metabolic flexibility allows generalist bacteria to become dominant in a frequently disturbed ecosystem.</title>
        <authorList>
            <person name="Chen Y.-J."/>
            <person name="Leung P.M."/>
            <person name="Bay S.K."/>
            <person name="Hugenholtz P."/>
            <person name="Kessler A.J."/>
            <person name="Shelley G."/>
            <person name="Waite D.W."/>
            <person name="Cook P.L."/>
            <person name="Greening C."/>
        </authorList>
    </citation>
    <scope>NUCLEOTIDE SEQUENCE [LARGE SCALE GENOMIC DNA]</scope>
    <source>
        <strain evidence="1">SS_bin_28</strain>
    </source>
</reference>
<dbReference type="Proteomes" id="UP000547674">
    <property type="component" value="Unassembled WGS sequence"/>
</dbReference>
<accession>A0A7Y2H2N5</accession>
<proteinExistence type="predicted"/>
<evidence type="ECO:0008006" key="3">
    <source>
        <dbReference type="Google" id="ProtNLM"/>
    </source>
</evidence>
<protein>
    <recommendedName>
        <fullName evidence="3">DUF2867 domain-containing protein</fullName>
    </recommendedName>
</protein>